<organism evidence="1 2">
    <name type="scientific">Nocardioides eburneus</name>
    <dbReference type="NCBI Taxonomy" id="3231482"/>
    <lineage>
        <taxon>Bacteria</taxon>
        <taxon>Bacillati</taxon>
        <taxon>Actinomycetota</taxon>
        <taxon>Actinomycetes</taxon>
        <taxon>Propionibacteriales</taxon>
        <taxon>Nocardioidaceae</taxon>
        <taxon>Nocardioides</taxon>
    </lineage>
</organism>
<evidence type="ECO:0000313" key="1">
    <source>
        <dbReference type="EMBL" id="MEX0429751.1"/>
    </source>
</evidence>
<sequence>MEYTSHLVWQGSTASGYRAYSREHRVVARPATSELRLSADAQFRGDPTLLNPEQLVVMAASSCQLLSFLAVAARAGIDVVDYEDEATGFMTADGDGRLSLTTIDLSPVITVAPGIDADAVRRMVDEAHEECYIANSLRAEVRVDAEVVTA</sequence>
<protein>
    <submittedName>
        <fullName evidence="1">OsmC family protein</fullName>
    </submittedName>
</protein>
<dbReference type="Gene3D" id="3.30.300.20">
    <property type="match status" value="1"/>
</dbReference>
<dbReference type="InterPro" id="IPR052707">
    <property type="entry name" value="OsmC_Ohr_Peroxiredoxin"/>
</dbReference>
<dbReference type="SUPFAM" id="SSF82784">
    <property type="entry name" value="OsmC-like"/>
    <property type="match status" value="1"/>
</dbReference>
<dbReference type="Proteomes" id="UP001556631">
    <property type="component" value="Unassembled WGS sequence"/>
</dbReference>
<reference evidence="1 2" key="1">
    <citation type="submission" date="2024-07" db="EMBL/GenBank/DDBJ databases">
        <authorList>
            <person name="Lee S."/>
            <person name="Kang M."/>
        </authorList>
    </citation>
    <scope>NUCLEOTIDE SEQUENCE [LARGE SCALE GENOMIC DNA]</scope>
    <source>
        <strain evidence="1 2">DS6</strain>
    </source>
</reference>
<dbReference type="PANTHER" id="PTHR42830">
    <property type="entry name" value="OSMOTICALLY INDUCIBLE FAMILY PROTEIN"/>
    <property type="match status" value="1"/>
</dbReference>
<dbReference type="InterPro" id="IPR003718">
    <property type="entry name" value="OsmC/Ohr_fam"/>
</dbReference>
<dbReference type="Pfam" id="PF02566">
    <property type="entry name" value="OsmC"/>
    <property type="match status" value="1"/>
</dbReference>
<dbReference type="RefSeq" id="WP_367995717.1">
    <property type="nucleotide sequence ID" value="NZ_JBFPJR010000062.1"/>
</dbReference>
<evidence type="ECO:0000313" key="2">
    <source>
        <dbReference type="Proteomes" id="UP001556631"/>
    </source>
</evidence>
<proteinExistence type="predicted"/>
<dbReference type="InterPro" id="IPR036102">
    <property type="entry name" value="OsmC/Ohrsf"/>
</dbReference>
<accession>A0ABV3T3F9</accession>
<keyword evidence="2" id="KW-1185">Reference proteome</keyword>
<dbReference type="PANTHER" id="PTHR42830:SF2">
    <property type="entry name" value="OSMC_OHR FAMILY PROTEIN"/>
    <property type="match status" value="1"/>
</dbReference>
<comment type="caution">
    <text evidence="1">The sequence shown here is derived from an EMBL/GenBank/DDBJ whole genome shotgun (WGS) entry which is preliminary data.</text>
</comment>
<dbReference type="InterPro" id="IPR015946">
    <property type="entry name" value="KH_dom-like_a/b"/>
</dbReference>
<gene>
    <name evidence="1" type="ORF">AB3X52_19210</name>
</gene>
<dbReference type="EMBL" id="JBFPJR010000062">
    <property type="protein sequence ID" value="MEX0429751.1"/>
    <property type="molecule type" value="Genomic_DNA"/>
</dbReference>
<name>A0ABV3T3F9_9ACTN</name>